<dbReference type="AlphaFoldDB" id="A0A381FPE2"/>
<accession>A0A381FPE2</accession>
<evidence type="ECO:0000313" key="3">
    <source>
        <dbReference type="Proteomes" id="UP000254282"/>
    </source>
</evidence>
<dbReference type="EMBL" id="UFVR01000004">
    <property type="protein sequence ID" value="SUX48419.1"/>
    <property type="molecule type" value="Genomic_DNA"/>
</dbReference>
<dbReference type="InterPro" id="IPR014710">
    <property type="entry name" value="RmlC-like_jellyroll"/>
</dbReference>
<evidence type="ECO:0000313" key="2">
    <source>
        <dbReference type="EMBL" id="SUX48419.1"/>
    </source>
</evidence>
<dbReference type="RefSeq" id="WP_115621539.1">
    <property type="nucleotide sequence ID" value="NZ_UFVR01000004.1"/>
</dbReference>
<proteinExistence type="predicted"/>
<dbReference type="Pfam" id="PF05523">
    <property type="entry name" value="FdtA"/>
    <property type="match status" value="1"/>
</dbReference>
<dbReference type="Proteomes" id="UP000254282">
    <property type="component" value="Unassembled WGS sequence"/>
</dbReference>
<dbReference type="InterPro" id="IPR008894">
    <property type="entry name" value="QdtA_cupin_dom"/>
</dbReference>
<gene>
    <name evidence="2" type="ORF">NCTC13532_04036</name>
</gene>
<organism evidence="2 3">
    <name type="scientific">Chryseobacterium indoltheticum</name>
    <dbReference type="NCBI Taxonomy" id="254"/>
    <lineage>
        <taxon>Bacteria</taxon>
        <taxon>Pseudomonadati</taxon>
        <taxon>Bacteroidota</taxon>
        <taxon>Flavobacteriia</taxon>
        <taxon>Flavobacteriales</taxon>
        <taxon>Weeksellaceae</taxon>
        <taxon>Chryseobacterium group</taxon>
        <taxon>Chryseobacterium</taxon>
    </lineage>
</organism>
<name>A0A381FPE2_9FLAO</name>
<dbReference type="InterPro" id="IPR011051">
    <property type="entry name" value="RmlC_Cupin_sf"/>
</dbReference>
<dbReference type="SUPFAM" id="SSF51182">
    <property type="entry name" value="RmlC-like cupins"/>
    <property type="match status" value="1"/>
</dbReference>
<feature type="domain" description="Sugar 3,4-ketoisomerase QdtA cupin" evidence="1">
    <location>
        <begin position="9"/>
        <end position="136"/>
    </location>
</feature>
<reference evidence="2 3" key="1">
    <citation type="submission" date="2018-06" db="EMBL/GenBank/DDBJ databases">
        <authorList>
            <consortium name="Pathogen Informatics"/>
            <person name="Doyle S."/>
        </authorList>
    </citation>
    <scope>NUCLEOTIDE SEQUENCE [LARGE SCALE GENOMIC DNA]</scope>
    <source>
        <strain evidence="2 3">NCTC13532</strain>
    </source>
</reference>
<dbReference type="Gene3D" id="2.60.120.10">
    <property type="entry name" value="Jelly Rolls"/>
    <property type="match status" value="1"/>
</dbReference>
<protein>
    <submittedName>
        <fullName evidence="2">WxcM-like, C-terminal</fullName>
    </submittedName>
</protein>
<sequence>MRFLKGDFFKDNRGCVSFSNTLDLNLTKRMYVIENADIEICRAWQGHQIEKRWFVAVNGTFEIRIVKIDDFENPSDDLEVQSFILKGKSMDSLFIDAGFASSIQALEVNSKLVVFSDYYLNEIKDDYKFDSQKWKQK</sequence>
<evidence type="ECO:0000259" key="1">
    <source>
        <dbReference type="Pfam" id="PF05523"/>
    </source>
</evidence>